<sequence>MYFMSYIERTSPAGARWAQYGRRSIYRLRRTGQRERRDRVKQISAREARIENVPVLANFISQLPHTPAIRAPAPRTPADPPSRTFSPYSWRSAQRRLGI</sequence>
<comment type="caution">
    <text evidence="2">The sequence shown here is derived from an EMBL/GenBank/DDBJ whole genome shotgun (WGS) entry which is preliminary data.</text>
</comment>
<name>A0A4C1YK81_EUMVA</name>
<gene>
    <name evidence="2" type="ORF">EVAR_58112_1</name>
</gene>
<keyword evidence="3" id="KW-1185">Reference proteome</keyword>
<evidence type="ECO:0000256" key="1">
    <source>
        <dbReference type="SAM" id="MobiDB-lite"/>
    </source>
</evidence>
<protein>
    <submittedName>
        <fullName evidence="2">Uncharacterized protein</fullName>
    </submittedName>
</protein>
<reference evidence="2 3" key="1">
    <citation type="journal article" date="2019" name="Commun. Biol.">
        <title>The bagworm genome reveals a unique fibroin gene that provides high tensile strength.</title>
        <authorList>
            <person name="Kono N."/>
            <person name="Nakamura H."/>
            <person name="Ohtoshi R."/>
            <person name="Tomita M."/>
            <person name="Numata K."/>
            <person name="Arakawa K."/>
        </authorList>
    </citation>
    <scope>NUCLEOTIDE SEQUENCE [LARGE SCALE GENOMIC DNA]</scope>
</reference>
<dbReference type="EMBL" id="BGZK01001294">
    <property type="protein sequence ID" value="GBP76596.1"/>
    <property type="molecule type" value="Genomic_DNA"/>
</dbReference>
<evidence type="ECO:0000313" key="3">
    <source>
        <dbReference type="Proteomes" id="UP000299102"/>
    </source>
</evidence>
<organism evidence="2 3">
    <name type="scientific">Eumeta variegata</name>
    <name type="common">Bagworm moth</name>
    <name type="synonym">Eumeta japonica</name>
    <dbReference type="NCBI Taxonomy" id="151549"/>
    <lineage>
        <taxon>Eukaryota</taxon>
        <taxon>Metazoa</taxon>
        <taxon>Ecdysozoa</taxon>
        <taxon>Arthropoda</taxon>
        <taxon>Hexapoda</taxon>
        <taxon>Insecta</taxon>
        <taxon>Pterygota</taxon>
        <taxon>Neoptera</taxon>
        <taxon>Endopterygota</taxon>
        <taxon>Lepidoptera</taxon>
        <taxon>Glossata</taxon>
        <taxon>Ditrysia</taxon>
        <taxon>Tineoidea</taxon>
        <taxon>Psychidae</taxon>
        <taxon>Oiketicinae</taxon>
        <taxon>Eumeta</taxon>
    </lineage>
</organism>
<accession>A0A4C1YK81</accession>
<dbReference type="AlphaFoldDB" id="A0A4C1YK81"/>
<feature type="region of interest" description="Disordered" evidence="1">
    <location>
        <begin position="67"/>
        <end position="99"/>
    </location>
</feature>
<evidence type="ECO:0000313" key="2">
    <source>
        <dbReference type="EMBL" id="GBP76596.1"/>
    </source>
</evidence>
<dbReference type="Proteomes" id="UP000299102">
    <property type="component" value="Unassembled WGS sequence"/>
</dbReference>
<proteinExistence type="predicted"/>